<evidence type="ECO:0000256" key="3">
    <source>
        <dbReference type="ARBA" id="ARBA00022691"/>
    </source>
</evidence>
<protein>
    <submittedName>
        <fullName evidence="4">DNA adenine methylase</fullName>
    </submittedName>
</protein>
<dbReference type="GO" id="GO:0009007">
    <property type="term" value="F:site-specific DNA-methyltransferase (adenine-specific) activity"/>
    <property type="evidence" value="ECO:0007669"/>
    <property type="project" value="UniProtKB-EC"/>
</dbReference>
<dbReference type="AlphaFoldDB" id="A0A4R2NT03"/>
<dbReference type="RefSeq" id="WP_132794514.1">
    <property type="nucleotide sequence ID" value="NZ_SLXM01000004.1"/>
</dbReference>
<proteinExistence type="predicted"/>
<dbReference type="Pfam" id="PF02086">
    <property type="entry name" value="MethyltransfD12"/>
    <property type="match status" value="1"/>
</dbReference>
<dbReference type="Proteomes" id="UP000294564">
    <property type="component" value="Unassembled WGS sequence"/>
</dbReference>
<dbReference type="PIRSF" id="PIRSF000398">
    <property type="entry name" value="M_m6A_EcoRV"/>
    <property type="match status" value="1"/>
</dbReference>
<keyword evidence="2" id="KW-0808">Transferase</keyword>
<evidence type="ECO:0000256" key="2">
    <source>
        <dbReference type="ARBA" id="ARBA00022679"/>
    </source>
</evidence>
<sequence length="264" mass="30335">MIKTPITYYGGKQNLAKLIVSLIPKHTVYTEAFAGGAAVFFLKEKVQNEIINDTDNFVTVFYKVLHEDFDALKSKIKVTAYSRVVYNVALNMYKHPVFFTDLQRAWAFFVLTNMGFSGRIGSFGCYTKGTKAMGWERKKELFTPELKDRLKGTQIECTDALKILTLRDSPETFHYIDPPYFNSNMGHYGNYSKDDFIELLKVLSKLKGKFILSSYPSDLLKLYTKEFGWYTKTFDQLVTANQTKSKTNKIKTEVLTANFPLDNN</sequence>
<dbReference type="GO" id="GO:0032259">
    <property type="term" value="P:methylation"/>
    <property type="evidence" value="ECO:0007669"/>
    <property type="project" value="UniProtKB-KW"/>
</dbReference>
<keyword evidence="1 4" id="KW-0489">Methyltransferase</keyword>
<organism evidence="4 5">
    <name type="scientific">Tenacibaculum skagerrakense</name>
    <dbReference type="NCBI Taxonomy" id="186571"/>
    <lineage>
        <taxon>Bacteria</taxon>
        <taxon>Pseudomonadati</taxon>
        <taxon>Bacteroidota</taxon>
        <taxon>Flavobacteriia</taxon>
        <taxon>Flavobacteriales</taxon>
        <taxon>Flavobacteriaceae</taxon>
        <taxon>Tenacibaculum</taxon>
    </lineage>
</organism>
<dbReference type="PANTHER" id="PTHR30481">
    <property type="entry name" value="DNA ADENINE METHYLASE"/>
    <property type="match status" value="1"/>
</dbReference>
<accession>A0A4R2NT03</accession>
<comment type="caution">
    <text evidence="4">The sequence shown here is derived from an EMBL/GenBank/DDBJ whole genome shotgun (WGS) entry which is preliminary data.</text>
</comment>
<evidence type="ECO:0000256" key="1">
    <source>
        <dbReference type="ARBA" id="ARBA00022603"/>
    </source>
</evidence>
<dbReference type="GO" id="GO:1904047">
    <property type="term" value="F:S-adenosyl-L-methionine binding"/>
    <property type="evidence" value="ECO:0007669"/>
    <property type="project" value="TreeGrafter"/>
</dbReference>
<reference evidence="4 5" key="1">
    <citation type="submission" date="2019-03" db="EMBL/GenBank/DDBJ databases">
        <title>Genomic Encyclopedia of Type Strains, Phase IV (KMG-IV): sequencing the most valuable type-strain genomes for metagenomic binning, comparative biology and taxonomic classification.</title>
        <authorList>
            <person name="Goeker M."/>
        </authorList>
    </citation>
    <scope>NUCLEOTIDE SEQUENCE [LARGE SCALE GENOMIC DNA]</scope>
    <source>
        <strain evidence="4 5">DSM 14836</strain>
    </source>
</reference>
<dbReference type="GO" id="GO:0009307">
    <property type="term" value="P:DNA restriction-modification system"/>
    <property type="evidence" value="ECO:0007669"/>
    <property type="project" value="InterPro"/>
</dbReference>
<evidence type="ECO:0000313" key="4">
    <source>
        <dbReference type="EMBL" id="TCP25129.1"/>
    </source>
</evidence>
<name>A0A4R2NT03_9FLAO</name>
<evidence type="ECO:0000313" key="5">
    <source>
        <dbReference type="Proteomes" id="UP000294564"/>
    </source>
</evidence>
<dbReference type="InterPro" id="IPR029063">
    <property type="entry name" value="SAM-dependent_MTases_sf"/>
</dbReference>
<dbReference type="SUPFAM" id="SSF53335">
    <property type="entry name" value="S-adenosyl-L-methionine-dependent methyltransferases"/>
    <property type="match status" value="1"/>
</dbReference>
<keyword evidence="5" id="KW-1185">Reference proteome</keyword>
<dbReference type="OrthoDB" id="9805629at2"/>
<dbReference type="PANTHER" id="PTHR30481:SF4">
    <property type="entry name" value="SITE-SPECIFIC DNA-METHYLTRANSFERASE (ADENINE-SPECIFIC)"/>
    <property type="match status" value="1"/>
</dbReference>
<dbReference type="EMBL" id="SLXM01000004">
    <property type="protein sequence ID" value="TCP25129.1"/>
    <property type="molecule type" value="Genomic_DNA"/>
</dbReference>
<dbReference type="GO" id="GO:0043565">
    <property type="term" value="F:sequence-specific DNA binding"/>
    <property type="evidence" value="ECO:0007669"/>
    <property type="project" value="TreeGrafter"/>
</dbReference>
<keyword evidence="3" id="KW-0949">S-adenosyl-L-methionine</keyword>
<dbReference type="InterPro" id="IPR012263">
    <property type="entry name" value="M_m6A_EcoRV"/>
</dbReference>
<dbReference type="PRINTS" id="PR00505">
    <property type="entry name" value="D12N6MTFRASE"/>
</dbReference>
<dbReference type="GO" id="GO:0006298">
    <property type="term" value="P:mismatch repair"/>
    <property type="evidence" value="ECO:0007669"/>
    <property type="project" value="TreeGrafter"/>
</dbReference>
<gene>
    <name evidence="4" type="ORF">EV195_104162</name>
</gene>
<dbReference type="InterPro" id="IPR012327">
    <property type="entry name" value="MeTrfase_D12"/>
</dbReference>
<dbReference type="Gene3D" id="3.40.50.150">
    <property type="entry name" value="Vaccinia Virus protein VP39"/>
    <property type="match status" value="2"/>
</dbReference>